<dbReference type="InterPro" id="IPR036390">
    <property type="entry name" value="WH_DNA-bd_sf"/>
</dbReference>
<dbReference type="GO" id="GO:0003677">
    <property type="term" value="F:DNA binding"/>
    <property type="evidence" value="ECO:0007669"/>
    <property type="project" value="UniProtKB-KW"/>
</dbReference>
<evidence type="ECO:0000256" key="1">
    <source>
        <dbReference type="ARBA" id="ARBA00009437"/>
    </source>
</evidence>
<keyword evidence="2" id="KW-0805">Transcription regulation</keyword>
<dbReference type="EMBL" id="JACHJQ010000004">
    <property type="protein sequence ID" value="MBB4908144.1"/>
    <property type="molecule type" value="Genomic_DNA"/>
</dbReference>
<proteinExistence type="inferred from homology"/>
<dbReference type="FunFam" id="1.10.10.10:FF:000001">
    <property type="entry name" value="LysR family transcriptional regulator"/>
    <property type="match status" value="1"/>
</dbReference>
<dbReference type="Gene3D" id="3.40.190.10">
    <property type="entry name" value="Periplasmic binding protein-like II"/>
    <property type="match status" value="2"/>
</dbReference>
<dbReference type="PROSITE" id="PS50931">
    <property type="entry name" value="HTH_LYSR"/>
    <property type="match status" value="1"/>
</dbReference>
<dbReference type="PANTHER" id="PTHR30346:SF29">
    <property type="entry name" value="LYSR SUBSTRATE-BINDING"/>
    <property type="match status" value="1"/>
</dbReference>
<accession>A0A7W7VFH4</accession>
<dbReference type="AlphaFoldDB" id="A0A7W7VFH4"/>
<evidence type="ECO:0000256" key="3">
    <source>
        <dbReference type="ARBA" id="ARBA00023125"/>
    </source>
</evidence>
<dbReference type="CDD" id="cd08423">
    <property type="entry name" value="PBP2_LTTR_like_6"/>
    <property type="match status" value="1"/>
</dbReference>
<dbReference type="GO" id="GO:0003700">
    <property type="term" value="F:DNA-binding transcription factor activity"/>
    <property type="evidence" value="ECO:0007669"/>
    <property type="project" value="InterPro"/>
</dbReference>
<keyword evidence="7" id="KW-1185">Reference proteome</keyword>
<protein>
    <submittedName>
        <fullName evidence="6">DNA-binding transcriptional LysR family regulator</fullName>
    </submittedName>
</protein>
<feature type="domain" description="HTH lysR-type" evidence="5">
    <location>
        <begin position="2"/>
        <end position="59"/>
    </location>
</feature>
<dbReference type="Proteomes" id="UP000520767">
    <property type="component" value="Unassembled WGS sequence"/>
</dbReference>
<name>A0A7W7VFH4_9PSEU</name>
<dbReference type="InterPro" id="IPR005119">
    <property type="entry name" value="LysR_subst-bd"/>
</dbReference>
<gene>
    <name evidence="6" type="ORF">FHR82_004386</name>
</gene>
<dbReference type="InterPro" id="IPR000847">
    <property type="entry name" value="LysR_HTH_N"/>
</dbReference>
<dbReference type="Pfam" id="PF03466">
    <property type="entry name" value="LysR_substrate"/>
    <property type="match status" value="1"/>
</dbReference>
<keyword evidence="4" id="KW-0804">Transcription</keyword>
<evidence type="ECO:0000259" key="5">
    <source>
        <dbReference type="PROSITE" id="PS50931"/>
    </source>
</evidence>
<keyword evidence="3 6" id="KW-0238">DNA-binding</keyword>
<evidence type="ECO:0000313" key="7">
    <source>
        <dbReference type="Proteomes" id="UP000520767"/>
    </source>
</evidence>
<dbReference type="Gene3D" id="1.10.10.10">
    <property type="entry name" value="Winged helix-like DNA-binding domain superfamily/Winged helix DNA-binding domain"/>
    <property type="match status" value="1"/>
</dbReference>
<comment type="caution">
    <text evidence="6">The sequence shown here is derived from an EMBL/GenBank/DDBJ whole genome shotgun (WGS) entry which is preliminary data.</text>
</comment>
<evidence type="ECO:0000313" key="6">
    <source>
        <dbReference type="EMBL" id="MBB4908144.1"/>
    </source>
</evidence>
<dbReference type="PANTHER" id="PTHR30346">
    <property type="entry name" value="TRANSCRIPTIONAL DUAL REGULATOR HCAR-RELATED"/>
    <property type="match status" value="1"/>
</dbReference>
<dbReference type="RefSeq" id="WP_184812249.1">
    <property type="nucleotide sequence ID" value="NZ_JACHJQ010000004.1"/>
</dbReference>
<dbReference type="SUPFAM" id="SSF46785">
    <property type="entry name" value="Winged helix' DNA-binding domain"/>
    <property type="match status" value="1"/>
</dbReference>
<dbReference type="GO" id="GO:0032993">
    <property type="term" value="C:protein-DNA complex"/>
    <property type="evidence" value="ECO:0007669"/>
    <property type="project" value="TreeGrafter"/>
</dbReference>
<reference evidence="6 7" key="1">
    <citation type="submission" date="2020-08" db="EMBL/GenBank/DDBJ databases">
        <title>Genomic Encyclopedia of Type Strains, Phase III (KMG-III): the genomes of soil and plant-associated and newly described type strains.</title>
        <authorList>
            <person name="Whitman W."/>
        </authorList>
    </citation>
    <scope>NUCLEOTIDE SEQUENCE [LARGE SCALE GENOMIC DNA]</scope>
    <source>
        <strain evidence="6 7">CECT 8960</strain>
    </source>
</reference>
<dbReference type="Pfam" id="PF00126">
    <property type="entry name" value="HTH_1"/>
    <property type="match status" value="1"/>
</dbReference>
<dbReference type="InterPro" id="IPR036388">
    <property type="entry name" value="WH-like_DNA-bd_sf"/>
</dbReference>
<sequence>MFDLPRLRVLHAVAGHGTLAAAAQALHLTPSAVSQQMAKLEREAGCVLAERQGRGLRLTEEGRALAAHAARILATVEEAAAELAARQGRVLGTLTVGAFPTAARGLLPSVLTACAADHPDLRIRLLEVEPYQAMGRLTAGDLDLAVSQDWANVPVAMPDRLRGKDIGHDPADVAVPATHPLAARTSVALSELAAEPWISSTAGTICHDWLTNTFRRDGHEPLIVHQAAEFPTQLALVAAGLGVALIPRLATEHVPAGVRLIPVTPALDRRVFAVWRRESESRPAVRAVADALVVSFTALHRSRPETR</sequence>
<evidence type="ECO:0000256" key="2">
    <source>
        <dbReference type="ARBA" id="ARBA00023015"/>
    </source>
</evidence>
<comment type="similarity">
    <text evidence="1">Belongs to the LysR transcriptional regulatory family.</text>
</comment>
<dbReference type="SUPFAM" id="SSF53850">
    <property type="entry name" value="Periplasmic binding protein-like II"/>
    <property type="match status" value="1"/>
</dbReference>
<evidence type="ECO:0000256" key="4">
    <source>
        <dbReference type="ARBA" id="ARBA00023163"/>
    </source>
</evidence>
<organism evidence="6 7">
    <name type="scientific">Actinophytocola algeriensis</name>
    <dbReference type="NCBI Taxonomy" id="1768010"/>
    <lineage>
        <taxon>Bacteria</taxon>
        <taxon>Bacillati</taxon>
        <taxon>Actinomycetota</taxon>
        <taxon>Actinomycetes</taxon>
        <taxon>Pseudonocardiales</taxon>
        <taxon>Pseudonocardiaceae</taxon>
    </lineage>
</organism>